<keyword evidence="9 13" id="KW-0472">Membrane</keyword>
<dbReference type="Gene3D" id="1.10.287.770">
    <property type="entry name" value="YojJ-like"/>
    <property type="match status" value="1"/>
</dbReference>
<comment type="subcellular location">
    <subcellularLocation>
        <location evidence="1">Membrane</location>
        <topology evidence="1">Multi-pass membrane protein</topology>
    </subcellularLocation>
</comment>
<evidence type="ECO:0000256" key="1">
    <source>
        <dbReference type="ARBA" id="ARBA00004141"/>
    </source>
</evidence>
<evidence type="ECO:0000256" key="13">
    <source>
        <dbReference type="SAM" id="Phobius"/>
    </source>
</evidence>
<evidence type="ECO:0000256" key="10">
    <source>
        <dbReference type="ARBA" id="ARBA00023201"/>
    </source>
</evidence>
<dbReference type="GO" id="GO:0016020">
    <property type="term" value="C:membrane"/>
    <property type="evidence" value="ECO:0007669"/>
    <property type="project" value="UniProtKB-SubCell"/>
</dbReference>
<organism evidence="14 15">
    <name type="scientific">Trichonephila inaurata madagascariensis</name>
    <dbReference type="NCBI Taxonomy" id="2747483"/>
    <lineage>
        <taxon>Eukaryota</taxon>
        <taxon>Metazoa</taxon>
        <taxon>Ecdysozoa</taxon>
        <taxon>Arthropoda</taxon>
        <taxon>Chelicerata</taxon>
        <taxon>Arachnida</taxon>
        <taxon>Araneae</taxon>
        <taxon>Araneomorphae</taxon>
        <taxon>Entelegynae</taxon>
        <taxon>Araneoidea</taxon>
        <taxon>Nephilidae</taxon>
        <taxon>Trichonephila</taxon>
        <taxon>Trichonephila inaurata</taxon>
    </lineage>
</organism>
<keyword evidence="6 13" id="KW-1133">Transmembrane helix</keyword>
<sequence length="210" mass="23898">MFKEDASSSILTGLSAVTISPNVVFGDRICWLPSSLFLCNARAVACTDKVNYTHCFVKCSPACHDRNFAYTVKEEEVMSDSMEVYSEKRNWNRTAMLLFLFKRTQVNIYRYRAKYESIELFSLLGGFIGIWLGVSLIALLDFLESLTTFTVFMIDRIKASPRFARIKSALSSRSPSRANSMQSETSIPWARSDSNNHLRVDLRRGSNGHY</sequence>
<keyword evidence="3 12" id="KW-0813">Transport</keyword>
<dbReference type="InterPro" id="IPR001873">
    <property type="entry name" value="ENaC"/>
</dbReference>
<comment type="similarity">
    <text evidence="2 12">Belongs to the amiloride-sensitive sodium channel (TC 1.A.6) family.</text>
</comment>
<evidence type="ECO:0000313" key="15">
    <source>
        <dbReference type="Proteomes" id="UP000886998"/>
    </source>
</evidence>
<keyword evidence="7" id="KW-0915">Sodium</keyword>
<keyword evidence="11 12" id="KW-0407">Ion channel</keyword>
<dbReference type="EMBL" id="BMAV01001576">
    <property type="protein sequence ID" value="GFY39907.1"/>
    <property type="molecule type" value="Genomic_DNA"/>
</dbReference>
<reference evidence="14" key="1">
    <citation type="submission" date="2020-08" db="EMBL/GenBank/DDBJ databases">
        <title>Multicomponent nature underlies the extraordinary mechanical properties of spider dragline silk.</title>
        <authorList>
            <person name="Kono N."/>
            <person name="Nakamura H."/>
            <person name="Mori M."/>
            <person name="Yoshida Y."/>
            <person name="Ohtoshi R."/>
            <person name="Malay A.D."/>
            <person name="Moran D.A.P."/>
            <person name="Tomita M."/>
            <person name="Numata K."/>
            <person name="Arakawa K."/>
        </authorList>
    </citation>
    <scope>NUCLEOTIDE SEQUENCE</scope>
</reference>
<comment type="caution">
    <text evidence="14">The sequence shown here is derived from an EMBL/GenBank/DDBJ whole genome shotgun (WGS) entry which is preliminary data.</text>
</comment>
<keyword evidence="5 12" id="KW-0812">Transmembrane</keyword>
<dbReference type="OrthoDB" id="6436100at2759"/>
<feature type="transmembrane region" description="Helical" evidence="13">
    <location>
        <begin position="120"/>
        <end position="143"/>
    </location>
</feature>
<evidence type="ECO:0000256" key="7">
    <source>
        <dbReference type="ARBA" id="ARBA00023053"/>
    </source>
</evidence>
<keyword evidence="8 12" id="KW-0406">Ion transport</keyword>
<evidence type="ECO:0000256" key="2">
    <source>
        <dbReference type="ARBA" id="ARBA00007193"/>
    </source>
</evidence>
<evidence type="ECO:0000313" key="14">
    <source>
        <dbReference type="EMBL" id="GFY39907.1"/>
    </source>
</evidence>
<dbReference type="GO" id="GO:0005272">
    <property type="term" value="F:sodium channel activity"/>
    <property type="evidence" value="ECO:0007669"/>
    <property type="project" value="UniProtKB-KW"/>
</dbReference>
<keyword evidence="4 12" id="KW-0894">Sodium channel</keyword>
<dbReference type="Proteomes" id="UP000886998">
    <property type="component" value="Unassembled WGS sequence"/>
</dbReference>
<gene>
    <name evidence="14" type="ORF">TNIN_349221</name>
</gene>
<keyword evidence="10 12" id="KW-0739">Sodium transport</keyword>
<evidence type="ECO:0000256" key="9">
    <source>
        <dbReference type="ARBA" id="ARBA00023136"/>
    </source>
</evidence>
<dbReference type="Pfam" id="PF00858">
    <property type="entry name" value="ASC"/>
    <property type="match status" value="1"/>
</dbReference>
<keyword evidence="15" id="KW-1185">Reference proteome</keyword>
<dbReference type="AlphaFoldDB" id="A0A8X6WR51"/>
<evidence type="ECO:0000256" key="6">
    <source>
        <dbReference type="ARBA" id="ARBA00022989"/>
    </source>
</evidence>
<proteinExistence type="inferred from homology"/>
<evidence type="ECO:0000256" key="11">
    <source>
        <dbReference type="ARBA" id="ARBA00023303"/>
    </source>
</evidence>
<name>A0A8X6WR51_9ARAC</name>
<evidence type="ECO:0000256" key="5">
    <source>
        <dbReference type="ARBA" id="ARBA00022692"/>
    </source>
</evidence>
<evidence type="ECO:0000256" key="3">
    <source>
        <dbReference type="ARBA" id="ARBA00022448"/>
    </source>
</evidence>
<protein>
    <submittedName>
        <fullName evidence="14">Uncharacterized protein</fullName>
    </submittedName>
</protein>
<evidence type="ECO:0000256" key="12">
    <source>
        <dbReference type="RuleBase" id="RU000679"/>
    </source>
</evidence>
<evidence type="ECO:0000256" key="8">
    <source>
        <dbReference type="ARBA" id="ARBA00023065"/>
    </source>
</evidence>
<evidence type="ECO:0000256" key="4">
    <source>
        <dbReference type="ARBA" id="ARBA00022461"/>
    </source>
</evidence>
<accession>A0A8X6WR51</accession>